<feature type="region of interest" description="Disordered" evidence="3">
    <location>
        <begin position="179"/>
        <end position="204"/>
    </location>
</feature>
<sequence>MALYETAFDSTVTPSSDPDDDPERDPLEASRRMCSPDPPSQRPSPASSRSSTDSAGNRRNNRRSPALPLKKLFSPWVCGKSDKCSDTPTEPTPSVNMSTEQNTSKTFSPSVEFKKLDVADEKMLNLNECFSAKTPCQTSSSNKDFLNQNTSIKEVTPSINKNVGLDNNHYYSNMSAHRTFEREQNESESRNLNETENTFQLSRHSRDGAKRCSLELNLSPNINCDSEFKIPSEQTTSAKFQLPKSSREDMKRSNLDSSGLRNNLWLDFSRAPKRQRRHLCLDIPEVGEQTEPTAYLLKQEWYHGSISRADAENLLRLMKKGSFLVRCSEKLKRQYLLSLKSSRGVMHVKIIQLPNGKYVIKQQTQTFDSIPQLIQYFSTHILNIHEMNVYLSHPVIEKLL</sequence>
<dbReference type="SUPFAM" id="SSF55550">
    <property type="entry name" value="SH2 domain"/>
    <property type="match status" value="1"/>
</dbReference>
<organism evidence="5 6">
    <name type="scientific">Oedothorax gibbosus</name>
    <dbReference type="NCBI Taxonomy" id="931172"/>
    <lineage>
        <taxon>Eukaryota</taxon>
        <taxon>Metazoa</taxon>
        <taxon>Ecdysozoa</taxon>
        <taxon>Arthropoda</taxon>
        <taxon>Chelicerata</taxon>
        <taxon>Arachnida</taxon>
        <taxon>Araneae</taxon>
        <taxon>Araneomorphae</taxon>
        <taxon>Entelegynae</taxon>
        <taxon>Araneoidea</taxon>
        <taxon>Linyphiidae</taxon>
        <taxon>Erigoninae</taxon>
        <taxon>Oedothorax</taxon>
    </lineage>
</organism>
<comment type="caution">
    <text evidence="5">The sequence shown here is derived from an EMBL/GenBank/DDBJ whole genome shotgun (WGS) entry which is preliminary data.</text>
</comment>
<feature type="compositionally biased region" description="Basic and acidic residues" evidence="3">
    <location>
        <begin position="179"/>
        <end position="193"/>
    </location>
</feature>
<feature type="region of interest" description="Disordered" evidence="3">
    <location>
        <begin position="1"/>
        <end position="66"/>
    </location>
</feature>
<dbReference type="PANTHER" id="PTHR15127:SF32">
    <property type="entry name" value="HEAVYWEIGHT, ISOFORM A"/>
    <property type="match status" value="1"/>
</dbReference>
<feature type="compositionally biased region" description="Low complexity" evidence="3">
    <location>
        <begin position="43"/>
        <end position="55"/>
    </location>
</feature>
<dbReference type="AlphaFoldDB" id="A0AAV6US76"/>
<feature type="region of interest" description="Disordered" evidence="3">
    <location>
        <begin position="235"/>
        <end position="255"/>
    </location>
</feature>
<dbReference type="InterPro" id="IPR036860">
    <property type="entry name" value="SH2_dom_sf"/>
</dbReference>
<evidence type="ECO:0000313" key="6">
    <source>
        <dbReference type="Proteomes" id="UP000827092"/>
    </source>
</evidence>
<dbReference type="InterPro" id="IPR000980">
    <property type="entry name" value="SH2"/>
</dbReference>
<evidence type="ECO:0000259" key="4">
    <source>
        <dbReference type="PROSITE" id="PS50001"/>
    </source>
</evidence>
<dbReference type="PROSITE" id="PS50001">
    <property type="entry name" value="SH2"/>
    <property type="match status" value="1"/>
</dbReference>
<dbReference type="InterPro" id="IPR051846">
    <property type="entry name" value="SH2_domain_adapters"/>
</dbReference>
<evidence type="ECO:0000313" key="5">
    <source>
        <dbReference type="EMBL" id="KAG8186693.1"/>
    </source>
</evidence>
<dbReference type="Pfam" id="PF00017">
    <property type="entry name" value="SH2"/>
    <property type="match status" value="1"/>
</dbReference>
<evidence type="ECO:0000256" key="3">
    <source>
        <dbReference type="SAM" id="MobiDB-lite"/>
    </source>
</evidence>
<feature type="compositionally biased region" description="Polar residues" evidence="3">
    <location>
        <begin position="86"/>
        <end position="103"/>
    </location>
</feature>
<protein>
    <recommendedName>
        <fullName evidence="4">SH2 domain-containing protein</fullName>
    </recommendedName>
</protein>
<accession>A0AAV6US76</accession>
<dbReference type="PANTHER" id="PTHR15127">
    <property type="entry name" value="HEAVYWEIGHT, ISOFORM A"/>
    <property type="match status" value="1"/>
</dbReference>
<dbReference type="SMART" id="SM00252">
    <property type="entry name" value="SH2"/>
    <property type="match status" value="1"/>
</dbReference>
<proteinExistence type="predicted"/>
<feature type="compositionally biased region" description="Basic and acidic residues" evidence="3">
    <location>
        <begin position="245"/>
        <end position="254"/>
    </location>
</feature>
<reference evidence="5 6" key="1">
    <citation type="journal article" date="2022" name="Nat. Ecol. Evol.">
        <title>A masculinizing supergene underlies an exaggerated male reproductive morph in a spider.</title>
        <authorList>
            <person name="Hendrickx F."/>
            <person name="De Corte Z."/>
            <person name="Sonet G."/>
            <person name="Van Belleghem S.M."/>
            <person name="Kostlbacher S."/>
            <person name="Vangestel C."/>
        </authorList>
    </citation>
    <scope>NUCLEOTIDE SEQUENCE [LARGE SCALE GENOMIC DNA]</scope>
    <source>
        <strain evidence="5">W744_W776</strain>
    </source>
</reference>
<feature type="region of interest" description="Disordered" evidence="3">
    <location>
        <begin position="80"/>
        <end position="103"/>
    </location>
</feature>
<dbReference type="EMBL" id="JAFNEN010000294">
    <property type="protein sequence ID" value="KAG8186693.1"/>
    <property type="molecule type" value="Genomic_DNA"/>
</dbReference>
<evidence type="ECO:0000256" key="1">
    <source>
        <dbReference type="ARBA" id="ARBA00022999"/>
    </source>
</evidence>
<evidence type="ECO:0000256" key="2">
    <source>
        <dbReference type="PROSITE-ProRule" id="PRU00191"/>
    </source>
</evidence>
<gene>
    <name evidence="5" type="ORF">JTE90_014765</name>
</gene>
<keyword evidence="1 2" id="KW-0727">SH2 domain</keyword>
<dbReference type="Gene3D" id="3.30.505.10">
    <property type="entry name" value="SH2 domain"/>
    <property type="match status" value="1"/>
</dbReference>
<dbReference type="PRINTS" id="PR00401">
    <property type="entry name" value="SH2DOMAIN"/>
</dbReference>
<keyword evidence="6" id="KW-1185">Reference proteome</keyword>
<dbReference type="Proteomes" id="UP000827092">
    <property type="component" value="Unassembled WGS sequence"/>
</dbReference>
<dbReference type="GO" id="GO:0001784">
    <property type="term" value="F:phosphotyrosine residue binding"/>
    <property type="evidence" value="ECO:0007669"/>
    <property type="project" value="TreeGrafter"/>
</dbReference>
<feature type="domain" description="SH2" evidence="4">
    <location>
        <begin position="301"/>
        <end position="395"/>
    </location>
</feature>
<name>A0AAV6US76_9ARAC</name>